<dbReference type="InterPro" id="IPR002048">
    <property type="entry name" value="EF_hand_dom"/>
</dbReference>
<dbReference type="InterPro" id="IPR011992">
    <property type="entry name" value="EF-hand-dom_pair"/>
</dbReference>
<dbReference type="InterPro" id="IPR050403">
    <property type="entry name" value="Myosin_RLC"/>
</dbReference>
<dbReference type="InterPro" id="IPR018247">
    <property type="entry name" value="EF_Hand_1_Ca_BS"/>
</dbReference>
<dbReference type="Pfam" id="PF13499">
    <property type="entry name" value="EF-hand_7"/>
    <property type="match status" value="1"/>
</dbReference>
<accession>A0AAN6D4V9</accession>
<dbReference type="EMBL" id="JAHLUH010000010">
    <property type="protein sequence ID" value="KAG7726280.1"/>
    <property type="molecule type" value="Genomic_DNA"/>
</dbReference>
<evidence type="ECO:0000313" key="5">
    <source>
        <dbReference type="EMBL" id="KAG7763150.1"/>
    </source>
</evidence>
<dbReference type="AlphaFoldDB" id="A0AAN6D4V9"/>
<sequence length="146" mass="16174">MSQVAHWKGIFDVIDQDHDGKITEEDIKNTYSSLGLKDEGEAAKMMAEADSDGLVFNGFLKLMGTKYGDFSDRNELEQVFAAFQDDSKTVNAAELKEHLISVGKSNQDIQLSKDDINNVLRTFGKKSDLTGKTAFAADKFIDTVSR</sequence>
<organism evidence="4 7">
    <name type="scientific">Ogataea haglerorum</name>
    <dbReference type="NCBI Taxonomy" id="1937702"/>
    <lineage>
        <taxon>Eukaryota</taxon>
        <taxon>Fungi</taxon>
        <taxon>Dikarya</taxon>
        <taxon>Ascomycota</taxon>
        <taxon>Saccharomycotina</taxon>
        <taxon>Pichiomycetes</taxon>
        <taxon>Pichiales</taxon>
        <taxon>Pichiaceae</taxon>
        <taxon>Ogataea</taxon>
    </lineage>
</organism>
<dbReference type="PANTHER" id="PTHR23049">
    <property type="entry name" value="MYOSIN REGULATORY LIGHT CHAIN 2"/>
    <property type="match status" value="1"/>
</dbReference>
<dbReference type="SUPFAM" id="SSF47473">
    <property type="entry name" value="EF-hand"/>
    <property type="match status" value="1"/>
</dbReference>
<evidence type="ECO:0000313" key="7">
    <source>
        <dbReference type="Proteomes" id="UP000738402"/>
    </source>
</evidence>
<keyword evidence="2" id="KW-0106">Calcium</keyword>
<name>A0AAN6D4V9_9ASCO</name>
<dbReference type="EMBL" id="JAHLUN010000011">
    <property type="protein sequence ID" value="KAG7763150.1"/>
    <property type="molecule type" value="Genomic_DNA"/>
</dbReference>
<keyword evidence="1" id="KW-0677">Repeat</keyword>
<evidence type="ECO:0000256" key="2">
    <source>
        <dbReference type="ARBA" id="ARBA00022837"/>
    </source>
</evidence>
<proteinExistence type="predicted"/>
<dbReference type="FunFam" id="1.10.238.10:FF:000178">
    <property type="entry name" value="Calmodulin-2 A"/>
    <property type="match status" value="1"/>
</dbReference>
<dbReference type="PROSITE" id="PS00018">
    <property type="entry name" value="EF_HAND_1"/>
    <property type="match status" value="1"/>
</dbReference>
<dbReference type="Proteomes" id="UP000697297">
    <property type="component" value="Unassembled WGS sequence"/>
</dbReference>
<feature type="domain" description="EF-hand" evidence="3">
    <location>
        <begin position="2"/>
        <end position="37"/>
    </location>
</feature>
<dbReference type="PROSITE" id="PS50222">
    <property type="entry name" value="EF_HAND_2"/>
    <property type="match status" value="1"/>
</dbReference>
<dbReference type="Gene3D" id="1.10.238.10">
    <property type="entry name" value="EF-hand"/>
    <property type="match status" value="1"/>
</dbReference>
<dbReference type="GO" id="GO:0043226">
    <property type="term" value="C:organelle"/>
    <property type="evidence" value="ECO:0007669"/>
    <property type="project" value="UniProtKB-ARBA"/>
</dbReference>
<reference evidence="4 6" key="1">
    <citation type="journal article" date="2021" name="G3 (Bethesda)">
        <title>Genomic diversity, chromosomal rearrangements, and interspecies hybridization in the ogataea polymorpha species complex.</title>
        <authorList>
            <person name="Hanson S.J."/>
            <person name="Cinneide E.O."/>
            <person name="Salzberg L.I."/>
            <person name="Wolfe K.H."/>
            <person name="McGowan J."/>
            <person name="Fitzpatrick D.A."/>
            <person name="Matlin K."/>
        </authorList>
    </citation>
    <scope>NUCLEOTIDE SEQUENCE</scope>
    <source>
        <strain evidence="5">81-436-3</strain>
        <strain evidence="4">83-405-1</strain>
    </source>
</reference>
<evidence type="ECO:0000313" key="4">
    <source>
        <dbReference type="EMBL" id="KAG7726280.1"/>
    </source>
</evidence>
<comment type="caution">
    <text evidence="4">The sequence shown here is derived from an EMBL/GenBank/DDBJ whole genome shotgun (WGS) entry which is preliminary data.</text>
</comment>
<evidence type="ECO:0000259" key="3">
    <source>
        <dbReference type="PROSITE" id="PS50222"/>
    </source>
</evidence>
<dbReference type="Proteomes" id="UP000738402">
    <property type="component" value="Unassembled WGS sequence"/>
</dbReference>
<gene>
    <name evidence="4" type="ORF">KL933_003722</name>
    <name evidence="5" type="ORF">KL946_003966</name>
</gene>
<dbReference type="GO" id="GO:0005509">
    <property type="term" value="F:calcium ion binding"/>
    <property type="evidence" value="ECO:0007669"/>
    <property type="project" value="InterPro"/>
</dbReference>
<keyword evidence="6" id="KW-1185">Reference proteome</keyword>
<evidence type="ECO:0000313" key="6">
    <source>
        <dbReference type="Proteomes" id="UP000697297"/>
    </source>
</evidence>
<evidence type="ECO:0000256" key="1">
    <source>
        <dbReference type="ARBA" id="ARBA00022737"/>
    </source>
</evidence>
<protein>
    <recommendedName>
        <fullName evidence="3">EF-hand domain-containing protein</fullName>
    </recommendedName>
</protein>